<reference evidence="2" key="1">
    <citation type="journal article" date="2019" name="Int. J. Syst. Evol. Microbiol.">
        <title>The Global Catalogue of Microorganisms (GCM) 10K type strain sequencing project: providing services to taxonomists for standard genome sequencing and annotation.</title>
        <authorList>
            <consortium name="The Broad Institute Genomics Platform"/>
            <consortium name="The Broad Institute Genome Sequencing Center for Infectious Disease"/>
            <person name="Wu L."/>
            <person name="Ma J."/>
        </authorList>
    </citation>
    <scope>NUCLEOTIDE SEQUENCE [LARGE SCALE GENOMIC DNA]</scope>
    <source>
        <strain evidence="2">CCUG 39402</strain>
    </source>
</reference>
<evidence type="ECO:0008006" key="3">
    <source>
        <dbReference type="Google" id="ProtNLM"/>
    </source>
</evidence>
<sequence length="444" mass="49757">MSTSISSAKSGPQQFAALDQALKNFDRLSVRPPAGQPAHAPDLDAAGAELPPLLARHISKALNTTSQGIPPEFANAWEWAASWVSENGVTLPPDTSYYRGLRNWFCYQVSMNKKNKLSAKSRALLAQHKIDLSKYRADNTGRGHRMDDDFYIHALRQHHAKHNTYDLNADCSPDLLQWQKRLLDSYFAGGTSTRMRGIALQLAGFTYGQWQRPGEAPIPSNQYSWWLRAGEFRIATQDRPAFRGRIDLTTPAHLREWASEQIGLAGKRQLSPRQRGELMTLNLITRSEHRLSQQKSVALAMARGTHNESQIFGKRERDLKTFLGATLLAHLLRSNAELSTVYGTLSIAPAQVARMRDELAPLMEQIVSLSTKTNLNALRKIYGTFTEEFEGSKTLVALPGAAIETLRPKQAKRIEQLANIVIQVRDAMRRINVRQDLARADALQ</sequence>
<evidence type="ECO:0000313" key="1">
    <source>
        <dbReference type="EMBL" id="MFC6282104.1"/>
    </source>
</evidence>
<dbReference type="RefSeq" id="WP_371435871.1">
    <property type="nucleotide sequence ID" value="NZ_JBHSRS010000067.1"/>
</dbReference>
<dbReference type="EMBL" id="JBHSRS010000067">
    <property type="protein sequence ID" value="MFC6282104.1"/>
    <property type="molecule type" value="Genomic_DNA"/>
</dbReference>
<dbReference type="Proteomes" id="UP001596270">
    <property type="component" value="Unassembled WGS sequence"/>
</dbReference>
<protein>
    <recommendedName>
        <fullName evidence="3">Integrase</fullName>
    </recommendedName>
</protein>
<organism evidence="1 2">
    <name type="scientific">Polaromonas aquatica</name>
    <dbReference type="NCBI Taxonomy" id="332657"/>
    <lineage>
        <taxon>Bacteria</taxon>
        <taxon>Pseudomonadati</taxon>
        <taxon>Pseudomonadota</taxon>
        <taxon>Betaproteobacteria</taxon>
        <taxon>Burkholderiales</taxon>
        <taxon>Comamonadaceae</taxon>
        <taxon>Polaromonas</taxon>
    </lineage>
</organism>
<name>A0ABW1TYS1_9BURK</name>
<proteinExistence type="predicted"/>
<keyword evidence="2" id="KW-1185">Reference proteome</keyword>
<gene>
    <name evidence="1" type="ORF">ACFQND_12795</name>
</gene>
<evidence type="ECO:0000313" key="2">
    <source>
        <dbReference type="Proteomes" id="UP001596270"/>
    </source>
</evidence>
<accession>A0ABW1TYS1</accession>
<comment type="caution">
    <text evidence="1">The sequence shown here is derived from an EMBL/GenBank/DDBJ whole genome shotgun (WGS) entry which is preliminary data.</text>
</comment>